<proteinExistence type="predicted"/>
<evidence type="ECO:0000256" key="1">
    <source>
        <dbReference type="ARBA" id="ARBA00022679"/>
    </source>
</evidence>
<dbReference type="InterPro" id="IPR037143">
    <property type="entry name" value="4-PPantetheinyl_Trfase_dom_sf"/>
</dbReference>
<protein>
    <submittedName>
        <fullName evidence="3">4'-phosphopantetheinyl transferase</fullName>
    </submittedName>
</protein>
<evidence type="ECO:0000313" key="5">
    <source>
        <dbReference type="Proteomes" id="UP000015423"/>
    </source>
</evidence>
<dbReference type="GO" id="GO:0008897">
    <property type="term" value="F:holo-[acyl-carrier-protein] synthase activity"/>
    <property type="evidence" value="ECO:0007669"/>
    <property type="project" value="InterPro"/>
</dbReference>
<dbReference type="AlphaFoldDB" id="S5UJL9"/>
<evidence type="ECO:0000313" key="3">
    <source>
        <dbReference type="EMBL" id="AGS67033.1"/>
    </source>
</evidence>
<dbReference type="GO" id="GO:0000287">
    <property type="term" value="F:magnesium ion binding"/>
    <property type="evidence" value="ECO:0007669"/>
    <property type="project" value="InterPro"/>
</dbReference>
<dbReference type="EMBL" id="CP006259">
    <property type="protein sequence ID" value="AGS67033.1"/>
    <property type="molecule type" value="Genomic_DNA"/>
</dbReference>
<evidence type="ECO:0000313" key="4">
    <source>
        <dbReference type="EMBL" id="AGS73661.1"/>
    </source>
</evidence>
<dbReference type="PATRIC" id="fig|1214242.5.peg.199"/>
<organism evidence="3 5">
    <name type="scientific">Streptomyces collinus (strain DSM 40733 / Tue 365)</name>
    <dbReference type="NCBI Taxonomy" id="1214242"/>
    <lineage>
        <taxon>Bacteria</taxon>
        <taxon>Bacillati</taxon>
        <taxon>Actinomycetota</taxon>
        <taxon>Actinomycetes</taxon>
        <taxon>Kitasatosporales</taxon>
        <taxon>Streptomycetaceae</taxon>
        <taxon>Streptomyces</taxon>
    </lineage>
</organism>
<dbReference type="Proteomes" id="UP000015423">
    <property type="component" value="Chromosome"/>
</dbReference>
<reference evidence="5" key="1">
    <citation type="submission" date="2012-10" db="EMBL/GenBank/DDBJ databases">
        <title>The complete genome sequence of Streptomyces collinus Tu 365.</title>
        <authorList>
            <person name="Ruckert C."/>
            <person name="Szczepanowski R."/>
            <person name="Goesmann A."/>
            <person name="Pross E.K."/>
            <person name="Musiol E.M."/>
            <person name="Blin K."/>
            <person name="Wohlleben W."/>
            <person name="Puhler A."/>
            <person name="Weber T."/>
            <person name="Kalinowski J."/>
        </authorList>
    </citation>
    <scope>NUCLEOTIDE SEQUENCE [LARGE SCALE GENOMIC DNA]</scope>
    <source>
        <strain evidence="5">DSM 40733 / Tue 365</strain>
    </source>
</reference>
<dbReference type="SUPFAM" id="SSF56214">
    <property type="entry name" value="4'-phosphopantetheinyl transferase"/>
    <property type="match status" value="2"/>
</dbReference>
<dbReference type="KEGG" id="sci:B446_34315"/>
<accession>S5UJL9</accession>
<dbReference type="InterPro" id="IPR008278">
    <property type="entry name" value="4-PPantetheinyl_Trfase_dom"/>
</dbReference>
<dbReference type="HOGENOM" id="CLU_104631_0_0_11"/>
<feature type="domain" description="4'-phosphopantetheinyl transferase" evidence="2">
    <location>
        <begin position="103"/>
        <end position="162"/>
    </location>
</feature>
<name>S5UJL9_STRC3</name>
<dbReference type="Pfam" id="PF01648">
    <property type="entry name" value="ACPS"/>
    <property type="match status" value="1"/>
</dbReference>
<dbReference type="Gene3D" id="3.90.470.20">
    <property type="entry name" value="4'-phosphopantetheinyl transferase domain"/>
    <property type="match status" value="1"/>
</dbReference>
<dbReference type="eggNOG" id="COG2091">
    <property type="taxonomic scope" value="Bacteria"/>
</dbReference>
<keyword evidence="5" id="KW-1185">Reference proteome</keyword>
<evidence type="ECO:0000259" key="2">
    <source>
        <dbReference type="Pfam" id="PF01648"/>
    </source>
</evidence>
<keyword evidence="1 3" id="KW-0808">Transferase</keyword>
<dbReference type="EMBL" id="CP006259">
    <property type="protein sequence ID" value="AGS73661.1"/>
    <property type="molecule type" value="Genomic_DNA"/>
</dbReference>
<dbReference type="STRING" id="1214242.B446_00975"/>
<reference evidence="3 5" key="2">
    <citation type="journal article" date="2013" name="J. Biotechnol.">
        <title>Complete genome sequence of the kirromycin producer Streptomyces collinus Tu 365 consisting of a linear chromosome and two linear plasmids.</title>
        <authorList>
            <person name="Ruckert C."/>
            <person name="Szczepanowski R."/>
            <person name="Albersmeier A."/>
            <person name="Goesmann A."/>
            <person name="Iftime D."/>
            <person name="Musiol E.M."/>
            <person name="Blin K."/>
            <person name="Wohlleben W."/>
            <person name="Puhler A."/>
            <person name="Kalinowski J."/>
            <person name="Weber T."/>
        </authorList>
    </citation>
    <scope>NUCLEOTIDE SEQUENCE [LARGE SCALE GENOMIC DNA]</scope>
    <source>
        <strain evidence="5">DSM 40733 / Tue 365</strain>
        <strain evidence="3">Tu 365</strain>
    </source>
</reference>
<gene>
    <name evidence="3" type="ORF">B446_00975</name>
    <name evidence="4" type="ORF">B446_34315</name>
</gene>
<reference evidence="3" key="3">
    <citation type="submission" date="2015-08" db="EMBL/GenBank/DDBJ databases">
        <authorList>
            <person name="Weber T."/>
            <person name="Iftime D."/>
        </authorList>
    </citation>
    <scope>NUCLEOTIDE SEQUENCE</scope>
    <source>
        <strain evidence="3">Tu 365</strain>
    </source>
</reference>
<sequence>MNAAIQVEDGVWVLTRAAAEVPPSAHRDDLRRAAGLPRWRAGRFLRGRGLLRELLGTTVPRLAGADVVLDERGKPWLAGFPRAGVSISHSEGRLACAFAAGRAIGVDVQRPADSLGAGLAHRLLRSHAPAVLVLPPAEAAETVAWVWTAQEACVKAAGSGLAGRPWAIDVAPGASRGRWGPYRWISLREYSHTPLSCAFEACREE</sequence>
<dbReference type="KEGG" id="sci:B446_00975"/>